<sequence length="351" mass="38913">MYSVDWVKLHFANAGQSHLPVQKTKTTVTRISSSSTALLHNNVYGKGADIWPESQEDAVELSSSFPNGIIPYSKQPQNQAQSSGRRRRRRRTGSRNYIKRILRRAASKEELDHEGEIKSIDKTPIAIGLSLVIRGLVRPMDVALVACWTAYFIILNMTARSGRSDSTAGGQVPIMPALPPQGHVPAILTNPMGSNFESSSSYRQWLNLGAVVGLIGPLSMIIYYLVKADMMDAARVVSRPLFLLCCQIVTEAISKKSLIPLPLRILIPIIYNTSLLAYLWSWVTTSTYLGRIGLGLGVINIVYWALNLLAFLIPIASVRYMRAYFFGVEAEEVTTRIGLEETTGLIPNYNL</sequence>
<accession>A0A1E7FNU4</accession>
<feature type="region of interest" description="Disordered" evidence="1">
    <location>
        <begin position="67"/>
        <end position="96"/>
    </location>
</feature>
<evidence type="ECO:0000313" key="4">
    <source>
        <dbReference type="EMBL" id="OEU19831.1"/>
    </source>
</evidence>
<feature type="compositionally biased region" description="Basic residues" evidence="1">
    <location>
        <begin position="84"/>
        <end position="96"/>
    </location>
</feature>
<dbReference type="Pfam" id="PF24867">
    <property type="entry name" value="DUF7733"/>
    <property type="match status" value="1"/>
</dbReference>
<evidence type="ECO:0000259" key="3">
    <source>
        <dbReference type="Pfam" id="PF24867"/>
    </source>
</evidence>
<protein>
    <recommendedName>
        <fullName evidence="3">DUF7733 domain-containing protein</fullName>
    </recommendedName>
</protein>
<reference evidence="4 5" key="1">
    <citation type="submission" date="2016-09" db="EMBL/GenBank/DDBJ databases">
        <title>Extensive genetic diversity and differential bi-allelic expression allows diatom success in the polar Southern Ocean.</title>
        <authorList>
            <consortium name="DOE Joint Genome Institute"/>
            <person name="Mock T."/>
            <person name="Otillar R.P."/>
            <person name="Strauss J."/>
            <person name="Dupont C."/>
            <person name="Frickenhaus S."/>
            <person name="Maumus F."/>
            <person name="Mcmullan M."/>
            <person name="Sanges R."/>
            <person name="Schmutz J."/>
            <person name="Toseland A."/>
            <person name="Valas R."/>
            <person name="Veluchamy A."/>
            <person name="Ward B.J."/>
            <person name="Allen A."/>
            <person name="Barry K."/>
            <person name="Falciatore A."/>
            <person name="Ferrante M."/>
            <person name="Fortunato A.E."/>
            <person name="Gloeckner G."/>
            <person name="Gruber A."/>
            <person name="Hipkin R."/>
            <person name="Janech M."/>
            <person name="Kroth P."/>
            <person name="Leese F."/>
            <person name="Lindquist E."/>
            <person name="Lyon B.R."/>
            <person name="Martin J."/>
            <person name="Mayer C."/>
            <person name="Parker M."/>
            <person name="Quesneville H."/>
            <person name="Raymond J."/>
            <person name="Uhlig C."/>
            <person name="Valentin K.U."/>
            <person name="Worden A.Z."/>
            <person name="Armbrust E.V."/>
            <person name="Bowler C."/>
            <person name="Green B."/>
            <person name="Moulton V."/>
            <person name="Van Oosterhout C."/>
            <person name="Grigoriev I."/>
        </authorList>
    </citation>
    <scope>NUCLEOTIDE SEQUENCE [LARGE SCALE GENOMIC DNA]</scope>
    <source>
        <strain evidence="4 5">CCMP1102</strain>
    </source>
</reference>
<name>A0A1E7FNU4_9STRA</name>
<dbReference type="InParanoid" id="A0A1E7FNU4"/>
<dbReference type="KEGG" id="fcy:FRACYDRAFT_224549"/>
<feature type="transmembrane region" description="Helical" evidence="2">
    <location>
        <begin position="205"/>
        <end position="226"/>
    </location>
</feature>
<dbReference type="InterPro" id="IPR056635">
    <property type="entry name" value="DUF7733"/>
</dbReference>
<dbReference type="PANTHER" id="PTHR33829:SF2">
    <property type="entry name" value="OS04G0386700 PROTEIN"/>
    <property type="match status" value="1"/>
</dbReference>
<feature type="transmembrane region" description="Helical" evidence="2">
    <location>
        <begin position="261"/>
        <end position="280"/>
    </location>
</feature>
<dbReference type="Proteomes" id="UP000095751">
    <property type="component" value="Unassembled WGS sequence"/>
</dbReference>
<feature type="transmembrane region" description="Helical" evidence="2">
    <location>
        <begin position="292"/>
        <end position="313"/>
    </location>
</feature>
<feature type="transmembrane region" description="Helical" evidence="2">
    <location>
        <begin position="142"/>
        <end position="159"/>
    </location>
</feature>
<organism evidence="4 5">
    <name type="scientific">Fragilariopsis cylindrus CCMP1102</name>
    <dbReference type="NCBI Taxonomy" id="635003"/>
    <lineage>
        <taxon>Eukaryota</taxon>
        <taxon>Sar</taxon>
        <taxon>Stramenopiles</taxon>
        <taxon>Ochrophyta</taxon>
        <taxon>Bacillariophyta</taxon>
        <taxon>Bacillariophyceae</taxon>
        <taxon>Bacillariophycidae</taxon>
        <taxon>Bacillariales</taxon>
        <taxon>Bacillariaceae</taxon>
        <taxon>Fragilariopsis</taxon>
    </lineage>
</organism>
<proteinExistence type="predicted"/>
<gene>
    <name evidence="4" type="ORF">FRACYDRAFT_224549</name>
</gene>
<dbReference type="OrthoDB" id="1906194at2759"/>
<evidence type="ECO:0000313" key="5">
    <source>
        <dbReference type="Proteomes" id="UP000095751"/>
    </source>
</evidence>
<dbReference type="EMBL" id="KV784355">
    <property type="protein sequence ID" value="OEU19831.1"/>
    <property type="molecule type" value="Genomic_DNA"/>
</dbReference>
<keyword evidence="2" id="KW-0812">Transmembrane</keyword>
<keyword evidence="5" id="KW-1185">Reference proteome</keyword>
<keyword evidence="2" id="KW-1133">Transmembrane helix</keyword>
<feature type="domain" description="DUF7733" evidence="3">
    <location>
        <begin position="198"/>
        <end position="325"/>
    </location>
</feature>
<evidence type="ECO:0000256" key="1">
    <source>
        <dbReference type="SAM" id="MobiDB-lite"/>
    </source>
</evidence>
<dbReference type="PANTHER" id="PTHR33829">
    <property type="entry name" value="OSJNBA0044M19.10 PROTEIN"/>
    <property type="match status" value="1"/>
</dbReference>
<evidence type="ECO:0000256" key="2">
    <source>
        <dbReference type="SAM" id="Phobius"/>
    </source>
</evidence>
<dbReference type="AlphaFoldDB" id="A0A1E7FNU4"/>
<keyword evidence="2" id="KW-0472">Membrane</keyword>